<keyword evidence="1" id="KW-1185">Reference proteome</keyword>
<dbReference type="Proteomes" id="UP000887540">
    <property type="component" value="Unplaced"/>
</dbReference>
<evidence type="ECO:0000313" key="1">
    <source>
        <dbReference type="Proteomes" id="UP000887540"/>
    </source>
</evidence>
<reference evidence="2" key="1">
    <citation type="submission" date="2022-11" db="UniProtKB">
        <authorList>
            <consortium name="WormBaseParasite"/>
        </authorList>
    </citation>
    <scope>IDENTIFICATION</scope>
</reference>
<protein>
    <submittedName>
        <fullName evidence="2">Uncharacterized protein</fullName>
    </submittedName>
</protein>
<sequence length="84" mass="9785">MNSENLFFEVERGLFSESNSDDETIKEATLEMLDDTDDEGEHPKKFDHRKKAHISLRDKKAAVKRWTETLETSGERRSLSSVRK</sequence>
<accession>A0A914DGK3</accession>
<evidence type="ECO:0000313" key="2">
    <source>
        <dbReference type="WBParaSite" id="ACRNAN_scaffold25413.g31213.t1"/>
    </source>
</evidence>
<dbReference type="WBParaSite" id="ACRNAN_scaffold25413.g31213.t1">
    <property type="protein sequence ID" value="ACRNAN_scaffold25413.g31213.t1"/>
    <property type="gene ID" value="ACRNAN_scaffold25413.g31213"/>
</dbReference>
<proteinExistence type="predicted"/>
<organism evidence="1 2">
    <name type="scientific">Acrobeloides nanus</name>
    <dbReference type="NCBI Taxonomy" id="290746"/>
    <lineage>
        <taxon>Eukaryota</taxon>
        <taxon>Metazoa</taxon>
        <taxon>Ecdysozoa</taxon>
        <taxon>Nematoda</taxon>
        <taxon>Chromadorea</taxon>
        <taxon>Rhabditida</taxon>
        <taxon>Tylenchina</taxon>
        <taxon>Cephalobomorpha</taxon>
        <taxon>Cephaloboidea</taxon>
        <taxon>Cephalobidae</taxon>
        <taxon>Acrobeloides</taxon>
    </lineage>
</organism>
<dbReference type="AlphaFoldDB" id="A0A914DGK3"/>
<name>A0A914DGK3_9BILA</name>